<proteinExistence type="inferred from homology"/>
<feature type="signal peptide" evidence="2">
    <location>
        <begin position="1"/>
        <end position="20"/>
    </location>
</feature>
<organism evidence="3 4">
    <name type="scientific">Methylobacterium tardum</name>
    <dbReference type="NCBI Taxonomy" id="374432"/>
    <lineage>
        <taxon>Bacteria</taxon>
        <taxon>Pseudomonadati</taxon>
        <taxon>Pseudomonadota</taxon>
        <taxon>Alphaproteobacteria</taxon>
        <taxon>Hyphomicrobiales</taxon>
        <taxon>Methylobacteriaceae</taxon>
        <taxon>Methylobacterium</taxon>
    </lineage>
</organism>
<evidence type="ECO:0000256" key="2">
    <source>
        <dbReference type="SAM" id="SignalP"/>
    </source>
</evidence>
<dbReference type="AlphaFoldDB" id="A0AA37THL5"/>
<sequence>MKNILTSAVILATLTAAASAADLPRRALPPAPVPLPVFTWTGAYFGINAGYITSTKDVTNTAGVIRTSTGIPLGNYSISVPLQRDGFTGGGQVGYNHQFTPGSGFVVGVEADAAYTDLRGRNSYKSNLAGTNSFRQSGDYLGTVRGRVGYAFDRTLVYATGGFAYAGQTYRASLFQTDIQPNYYGSRSRTETGYAVGGGVEYALPTDSFLNFFRSSAVTVKGEALYYDLGTRTIPVLPTYRNVNAFATRFQNEGVLGRVGVNYKFGSY</sequence>
<dbReference type="SUPFAM" id="SSF56925">
    <property type="entry name" value="OMPA-like"/>
    <property type="match status" value="1"/>
</dbReference>
<keyword evidence="2" id="KW-0732">Signal</keyword>
<evidence type="ECO:0000313" key="3">
    <source>
        <dbReference type="EMBL" id="GLS68538.1"/>
    </source>
</evidence>
<dbReference type="EMBL" id="BSPL01000005">
    <property type="protein sequence ID" value="GLS68538.1"/>
    <property type="molecule type" value="Genomic_DNA"/>
</dbReference>
<evidence type="ECO:0000256" key="1">
    <source>
        <dbReference type="ARBA" id="ARBA00038306"/>
    </source>
</evidence>
<dbReference type="Proteomes" id="UP001157440">
    <property type="component" value="Unassembled WGS sequence"/>
</dbReference>
<feature type="chain" id="PRO_5041448243" evidence="2">
    <location>
        <begin position="21"/>
        <end position="268"/>
    </location>
</feature>
<keyword evidence="4" id="KW-1185">Reference proteome</keyword>
<dbReference type="PANTHER" id="PTHR34001">
    <property type="entry name" value="BLL7405 PROTEIN"/>
    <property type="match status" value="1"/>
</dbReference>
<dbReference type="InterPro" id="IPR011250">
    <property type="entry name" value="OMP/PagP_B-barrel"/>
</dbReference>
<gene>
    <name evidence="3" type="ORF">GCM10007890_05500</name>
</gene>
<name>A0AA37THL5_9HYPH</name>
<protein>
    <submittedName>
        <fullName evidence="3">Outer-membrane immunogenic protein</fullName>
    </submittedName>
</protein>
<evidence type="ECO:0000313" key="4">
    <source>
        <dbReference type="Proteomes" id="UP001157440"/>
    </source>
</evidence>
<accession>A0AA37THL5</accession>
<dbReference type="PANTHER" id="PTHR34001:SF3">
    <property type="entry name" value="BLL7405 PROTEIN"/>
    <property type="match status" value="1"/>
</dbReference>
<dbReference type="RefSeq" id="WP_238196669.1">
    <property type="nucleotide sequence ID" value="NZ_BPQZ01000012.1"/>
</dbReference>
<dbReference type="InterPro" id="IPR051692">
    <property type="entry name" value="OMP-like"/>
</dbReference>
<comment type="caution">
    <text evidence="3">The sequence shown here is derived from an EMBL/GenBank/DDBJ whole genome shotgun (WGS) entry which is preliminary data.</text>
</comment>
<reference evidence="4" key="1">
    <citation type="journal article" date="2019" name="Int. J. Syst. Evol. Microbiol.">
        <title>The Global Catalogue of Microorganisms (GCM) 10K type strain sequencing project: providing services to taxonomists for standard genome sequencing and annotation.</title>
        <authorList>
            <consortium name="The Broad Institute Genomics Platform"/>
            <consortium name="The Broad Institute Genome Sequencing Center for Infectious Disease"/>
            <person name="Wu L."/>
            <person name="Ma J."/>
        </authorList>
    </citation>
    <scope>NUCLEOTIDE SEQUENCE [LARGE SCALE GENOMIC DNA]</scope>
    <source>
        <strain evidence="4">NBRC 103632</strain>
    </source>
</reference>
<comment type="similarity">
    <text evidence="1">Belongs to the Omp25/RopB family.</text>
</comment>